<dbReference type="PANTHER" id="PTHR37984">
    <property type="entry name" value="PROTEIN CBG26694"/>
    <property type="match status" value="1"/>
</dbReference>
<evidence type="ECO:0000313" key="3">
    <source>
        <dbReference type="Ensembl" id="ENSSANP00000050941.1"/>
    </source>
</evidence>
<dbReference type="InterPro" id="IPR050951">
    <property type="entry name" value="Retrovirus_Pol_polyprotein"/>
</dbReference>
<evidence type="ECO:0000259" key="2">
    <source>
        <dbReference type="Pfam" id="PF17919"/>
    </source>
</evidence>
<dbReference type="Pfam" id="PF17919">
    <property type="entry name" value="RT_RNaseH_2"/>
    <property type="match status" value="1"/>
</dbReference>
<reference evidence="3" key="2">
    <citation type="submission" date="2025-09" db="UniProtKB">
        <authorList>
            <consortium name="Ensembl"/>
        </authorList>
    </citation>
    <scope>IDENTIFICATION</scope>
</reference>
<organism evidence="3 4">
    <name type="scientific">Sinocyclocheilus anshuiensis</name>
    <dbReference type="NCBI Taxonomy" id="1608454"/>
    <lineage>
        <taxon>Eukaryota</taxon>
        <taxon>Metazoa</taxon>
        <taxon>Chordata</taxon>
        <taxon>Craniata</taxon>
        <taxon>Vertebrata</taxon>
        <taxon>Euteleostomi</taxon>
        <taxon>Actinopterygii</taxon>
        <taxon>Neopterygii</taxon>
        <taxon>Teleostei</taxon>
        <taxon>Ostariophysi</taxon>
        <taxon>Cypriniformes</taxon>
        <taxon>Cyprinidae</taxon>
        <taxon>Cyprininae</taxon>
        <taxon>Sinocyclocheilus</taxon>
    </lineage>
</organism>
<sequence length="173" mass="19034">MMECSFGLNQVEVLGHLVTSQGIKPDPKKVEAVCGAPRPQNVSQLRSFLGTCGNFANISEPLRRLTRKDVPWEWTTQTEQSFNSMKVALTSEPCLAYFHLNAPTYVMSDASPVGLGAILLQRQGDGHNKPVAYASHSLTQKYSFAILTTCALCLCLLIHYFLFLLVSGIANLQ</sequence>
<dbReference type="Ensembl" id="ENSSANT00000054135.1">
    <property type="protein sequence ID" value="ENSSANP00000050941.1"/>
    <property type="gene ID" value="ENSSANG00000025557.1"/>
</dbReference>
<dbReference type="InterPro" id="IPR043502">
    <property type="entry name" value="DNA/RNA_pol_sf"/>
</dbReference>
<name>A0A671NXE0_9TELE</name>
<evidence type="ECO:0000256" key="1">
    <source>
        <dbReference type="SAM" id="Phobius"/>
    </source>
</evidence>
<keyword evidence="1" id="KW-1133">Transmembrane helix</keyword>
<accession>A0A671NXE0</accession>
<dbReference type="AlphaFoldDB" id="A0A671NXE0"/>
<dbReference type="SUPFAM" id="SSF56672">
    <property type="entry name" value="DNA/RNA polymerases"/>
    <property type="match status" value="1"/>
</dbReference>
<dbReference type="Gene3D" id="3.30.70.270">
    <property type="match status" value="1"/>
</dbReference>
<dbReference type="Proteomes" id="UP000472260">
    <property type="component" value="Unassembled WGS sequence"/>
</dbReference>
<evidence type="ECO:0000313" key="4">
    <source>
        <dbReference type="Proteomes" id="UP000472260"/>
    </source>
</evidence>
<reference evidence="3" key="1">
    <citation type="submission" date="2025-08" db="UniProtKB">
        <authorList>
            <consortium name="Ensembl"/>
        </authorList>
    </citation>
    <scope>IDENTIFICATION</scope>
</reference>
<keyword evidence="1" id="KW-0472">Membrane</keyword>
<keyword evidence="4" id="KW-1185">Reference proteome</keyword>
<protein>
    <recommendedName>
        <fullName evidence="2">Reverse transcriptase/retrotransposon-derived protein RNase H-like domain-containing protein</fullName>
    </recommendedName>
</protein>
<proteinExistence type="predicted"/>
<feature type="transmembrane region" description="Helical" evidence="1">
    <location>
        <begin position="144"/>
        <end position="170"/>
    </location>
</feature>
<dbReference type="InterPro" id="IPR043128">
    <property type="entry name" value="Rev_trsase/Diguanyl_cyclase"/>
</dbReference>
<dbReference type="PANTHER" id="PTHR37984:SF11">
    <property type="entry name" value="INTEGRASE CATALYTIC DOMAIN-CONTAINING PROTEIN"/>
    <property type="match status" value="1"/>
</dbReference>
<dbReference type="FunFam" id="3.30.70.270:FF:000020">
    <property type="entry name" value="Transposon Tf2-6 polyprotein-like Protein"/>
    <property type="match status" value="1"/>
</dbReference>
<keyword evidence="1" id="KW-0812">Transmembrane</keyword>
<dbReference type="InterPro" id="IPR041577">
    <property type="entry name" value="RT_RNaseH_2"/>
</dbReference>
<feature type="domain" description="Reverse transcriptase/retrotransposon-derived protein RNase H-like" evidence="2">
    <location>
        <begin position="74"/>
        <end position="141"/>
    </location>
</feature>